<dbReference type="OrthoDB" id="3149552at2759"/>
<dbReference type="AlphaFoldDB" id="A0A0C3C9P0"/>
<name>A0A0C3C9P0_PILCF</name>
<gene>
    <name evidence="1" type="ORF">PILCRDRAFT_326048</name>
</gene>
<sequence length="315" mass="35202">MVYMLPIKSCRHGNMPTPPSGYCALKVDLLCFSSGGGEHPSAGEPTLFVKDVHEVGGTTMEMEIRGDLLAVLLKGRHRAENEFLIFDWKTAQTIAWLTSEAINAFRFLSDKSIVAANVAHNSLELYTLREPHGDSGGTPMTMVAGLQLPDTHCYVYSITFRSPPAKNGIPRNNINAAISTKPFTNSPDNIICCCMGVDNSLENGHVSLIVHSSTLLRYATSQDFKLVQWDEWSPMARCVNDLGPCATDFSGQRWLTWDEIWDFNQYRVKRLGRNFSAETETARISVITKARNIEVLPNHIPYYSGTLPYVRIVRK</sequence>
<dbReference type="EMBL" id="KN832982">
    <property type="protein sequence ID" value="KIM86432.1"/>
    <property type="molecule type" value="Genomic_DNA"/>
</dbReference>
<dbReference type="InParanoid" id="A0A0C3C9P0"/>
<proteinExistence type="predicted"/>
<evidence type="ECO:0000313" key="2">
    <source>
        <dbReference type="Proteomes" id="UP000054166"/>
    </source>
</evidence>
<keyword evidence="2" id="KW-1185">Reference proteome</keyword>
<protein>
    <submittedName>
        <fullName evidence="1">Uncharacterized protein</fullName>
    </submittedName>
</protein>
<organism evidence="1 2">
    <name type="scientific">Piloderma croceum (strain F 1598)</name>
    <dbReference type="NCBI Taxonomy" id="765440"/>
    <lineage>
        <taxon>Eukaryota</taxon>
        <taxon>Fungi</taxon>
        <taxon>Dikarya</taxon>
        <taxon>Basidiomycota</taxon>
        <taxon>Agaricomycotina</taxon>
        <taxon>Agaricomycetes</taxon>
        <taxon>Agaricomycetidae</taxon>
        <taxon>Atheliales</taxon>
        <taxon>Atheliaceae</taxon>
        <taxon>Piloderma</taxon>
    </lineage>
</organism>
<dbReference type="HOGENOM" id="CLU_883125_0_0_1"/>
<accession>A0A0C3C9P0</accession>
<reference evidence="2" key="2">
    <citation type="submission" date="2015-01" db="EMBL/GenBank/DDBJ databases">
        <title>Evolutionary Origins and Diversification of the Mycorrhizal Mutualists.</title>
        <authorList>
            <consortium name="DOE Joint Genome Institute"/>
            <consortium name="Mycorrhizal Genomics Consortium"/>
            <person name="Kohler A."/>
            <person name="Kuo A."/>
            <person name="Nagy L.G."/>
            <person name="Floudas D."/>
            <person name="Copeland A."/>
            <person name="Barry K.W."/>
            <person name="Cichocki N."/>
            <person name="Veneault-Fourrey C."/>
            <person name="LaButti K."/>
            <person name="Lindquist E.A."/>
            <person name="Lipzen A."/>
            <person name="Lundell T."/>
            <person name="Morin E."/>
            <person name="Murat C."/>
            <person name="Riley R."/>
            <person name="Ohm R."/>
            <person name="Sun H."/>
            <person name="Tunlid A."/>
            <person name="Henrissat B."/>
            <person name="Grigoriev I.V."/>
            <person name="Hibbett D.S."/>
            <person name="Martin F."/>
        </authorList>
    </citation>
    <scope>NUCLEOTIDE SEQUENCE [LARGE SCALE GENOMIC DNA]</scope>
    <source>
        <strain evidence="2">F 1598</strain>
    </source>
</reference>
<evidence type="ECO:0000313" key="1">
    <source>
        <dbReference type="EMBL" id="KIM86432.1"/>
    </source>
</evidence>
<dbReference type="Proteomes" id="UP000054166">
    <property type="component" value="Unassembled WGS sequence"/>
</dbReference>
<reference evidence="1 2" key="1">
    <citation type="submission" date="2014-04" db="EMBL/GenBank/DDBJ databases">
        <authorList>
            <consortium name="DOE Joint Genome Institute"/>
            <person name="Kuo A."/>
            <person name="Tarkka M."/>
            <person name="Buscot F."/>
            <person name="Kohler A."/>
            <person name="Nagy L.G."/>
            <person name="Floudas D."/>
            <person name="Copeland A."/>
            <person name="Barry K.W."/>
            <person name="Cichocki N."/>
            <person name="Veneault-Fourrey C."/>
            <person name="LaButti K."/>
            <person name="Lindquist E.A."/>
            <person name="Lipzen A."/>
            <person name="Lundell T."/>
            <person name="Morin E."/>
            <person name="Murat C."/>
            <person name="Sun H."/>
            <person name="Tunlid A."/>
            <person name="Henrissat B."/>
            <person name="Grigoriev I.V."/>
            <person name="Hibbett D.S."/>
            <person name="Martin F."/>
            <person name="Nordberg H.P."/>
            <person name="Cantor M.N."/>
            <person name="Hua S.X."/>
        </authorList>
    </citation>
    <scope>NUCLEOTIDE SEQUENCE [LARGE SCALE GENOMIC DNA]</scope>
    <source>
        <strain evidence="1 2">F 1598</strain>
    </source>
</reference>